<evidence type="ECO:0000256" key="2">
    <source>
        <dbReference type="SAM" id="SignalP"/>
    </source>
</evidence>
<evidence type="ECO:0000256" key="1">
    <source>
        <dbReference type="SAM" id="Phobius"/>
    </source>
</evidence>
<dbReference type="EMBL" id="CP023777">
    <property type="protein sequence ID" value="ATL47372.1"/>
    <property type="molecule type" value="Genomic_DNA"/>
</dbReference>
<keyword evidence="1" id="KW-0472">Membrane</keyword>
<accession>A0A291QU11</accession>
<keyword evidence="4" id="KW-1185">Reference proteome</keyword>
<dbReference type="RefSeq" id="WP_098193753.1">
    <property type="nucleotide sequence ID" value="NZ_CP023777.1"/>
</dbReference>
<evidence type="ECO:0000313" key="4">
    <source>
        <dbReference type="Proteomes" id="UP000220133"/>
    </source>
</evidence>
<dbReference type="InterPro" id="IPR030888">
    <property type="entry name" value="Put_ccm"/>
</dbReference>
<feature type="chain" id="PRO_5012109574" evidence="2">
    <location>
        <begin position="24"/>
        <end position="79"/>
    </location>
</feature>
<reference evidence="3 4" key="1">
    <citation type="submission" date="2017-10" db="EMBL/GenBank/DDBJ databases">
        <title>Paenichitinophaga pekingensis gen. nov., sp. nov., isolated from activated sludge.</title>
        <authorList>
            <person name="Jin D."/>
            <person name="Kong X."/>
            <person name="Deng Y."/>
            <person name="Bai Z."/>
        </authorList>
    </citation>
    <scope>NUCLEOTIDE SEQUENCE [LARGE SCALE GENOMIC DNA]</scope>
    <source>
        <strain evidence="3 4">13</strain>
    </source>
</reference>
<protein>
    <submittedName>
        <fullName evidence="3">CcmD family protein</fullName>
    </submittedName>
</protein>
<sequence>MVKRTFFLLANLFLLLISSVASAQQQNTETGFLNEWMRKDDKINVVVAVLVIIFIGIVLYLFRLDRRLKKLEDEQANSN</sequence>
<proteinExistence type="predicted"/>
<gene>
    <name evidence="3" type="ORF">COR50_09425</name>
</gene>
<keyword evidence="1" id="KW-1133">Transmembrane helix</keyword>
<evidence type="ECO:0000313" key="3">
    <source>
        <dbReference type="EMBL" id="ATL47372.1"/>
    </source>
</evidence>
<feature type="transmembrane region" description="Helical" evidence="1">
    <location>
        <begin position="43"/>
        <end position="62"/>
    </location>
</feature>
<dbReference type="NCBIfam" id="TIGR04391">
    <property type="entry name" value="CcmD_alt_fam"/>
    <property type="match status" value="1"/>
</dbReference>
<feature type="signal peptide" evidence="2">
    <location>
        <begin position="1"/>
        <end position="23"/>
    </location>
</feature>
<dbReference type="Pfam" id="PF20077">
    <property type="entry name" value="CcmD_alt"/>
    <property type="match status" value="1"/>
</dbReference>
<keyword evidence="1" id="KW-0812">Transmembrane</keyword>
<keyword evidence="2" id="KW-0732">Signal</keyword>
<dbReference type="AlphaFoldDB" id="A0A291QU11"/>
<name>A0A291QU11_9BACT</name>
<dbReference type="OrthoDB" id="680658at2"/>
<organism evidence="3 4">
    <name type="scientific">Chitinophaga caeni</name>
    <dbReference type="NCBI Taxonomy" id="2029983"/>
    <lineage>
        <taxon>Bacteria</taxon>
        <taxon>Pseudomonadati</taxon>
        <taxon>Bacteroidota</taxon>
        <taxon>Chitinophagia</taxon>
        <taxon>Chitinophagales</taxon>
        <taxon>Chitinophagaceae</taxon>
        <taxon>Chitinophaga</taxon>
    </lineage>
</organism>
<dbReference type="KEGG" id="cbae:COR50_09425"/>
<dbReference type="Proteomes" id="UP000220133">
    <property type="component" value="Chromosome"/>
</dbReference>